<name>A0A9X3TM68_9BACL</name>
<sequence length="60" mass="6712">MSARIVAVVTINKEHVAGGVPVFVVPSRERMQQTAFTLEKVLDAMVHELDDETLIVVRHK</sequence>
<dbReference type="Proteomes" id="UP001151071">
    <property type="component" value="Unassembled WGS sequence"/>
</dbReference>
<proteinExistence type="predicted"/>
<dbReference type="InterPro" id="IPR054055">
    <property type="entry name" value="YpzH"/>
</dbReference>
<organism evidence="1 2">
    <name type="scientific">Brevibacillus thermoruber</name>
    <dbReference type="NCBI Taxonomy" id="33942"/>
    <lineage>
        <taxon>Bacteria</taxon>
        <taxon>Bacillati</taxon>
        <taxon>Bacillota</taxon>
        <taxon>Bacilli</taxon>
        <taxon>Bacillales</taxon>
        <taxon>Paenibacillaceae</taxon>
        <taxon>Brevibacillus</taxon>
    </lineage>
</organism>
<reference evidence="1" key="1">
    <citation type="submission" date="2022-12" db="EMBL/GenBank/DDBJ databases">
        <title>Draft genome sequence of the thermophilic strain Brevibacillus thermoruber HT42, isolated from Los Humeros, Puebla, Mexico, with biotechnological potential.</title>
        <authorList>
            <person name="Lara Sanchez J."/>
            <person name="Solis Palacios R."/>
            <person name="Bustos Baena A.S."/>
            <person name="Ruz Baez A.E."/>
            <person name="Espinosa Luna G."/>
            <person name="Oliart Ros R.M."/>
        </authorList>
    </citation>
    <scope>NUCLEOTIDE SEQUENCE</scope>
    <source>
        <strain evidence="1">HT42</strain>
    </source>
</reference>
<dbReference type="EMBL" id="JAPYYP010000001">
    <property type="protein sequence ID" value="MDA5106887.1"/>
    <property type="molecule type" value="Genomic_DNA"/>
</dbReference>
<evidence type="ECO:0000313" key="2">
    <source>
        <dbReference type="Proteomes" id="UP001151071"/>
    </source>
</evidence>
<accession>A0A9X3TM68</accession>
<dbReference type="AlphaFoldDB" id="A0A9X3TM68"/>
<keyword evidence="2" id="KW-1185">Reference proteome</keyword>
<gene>
    <name evidence="1" type="ORF">O3V59_00795</name>
</gene>
<protein>
    <submittedName>
        <fullName evidence="1">Uncharacterized protein</fullName>
    </submittedName>
</protein>
<comment type="caution">
    <text evidence="1">The sequence shown here is derived from an EMBL/GenBank/DDBJ whole genome shotgun (WGS) entry which is preliminary data.</text>
</comment>
<evidence type="ECO:0000313" key="1">
    <source>
        <dbReference type="EMBL" id="MDA5106887.1"/>
    </source>
</evidence>
<dbReference type="RefSeq" id="WP_271139258.1">
    <property type="nucleotide sequence ID" value="NZ_JAPYYP010000001.1"/>
</dbReference>
<dbReference type="Pfam" id="PF21835">
    <property type="entry name" value="YIEGIA_cap"/>
    <property type="match status" value="1"/>
</dbReference>